<dbReference type="FunFam" id="3.30.1440.10:FF:000002">
    <property type="entry name" value="60S ribosomal protein L11"/>
    <property type="match status" value="1"/>
</dbReference>
<dbReference type="GO" id="GO:1990904">
    <property type="term" value="C:ribonucleoprotein complex"/>
    <property type="evidence" value="ECO:0007669"/>
    <property type="project" value="UniProtKB-KW"/>
</dbReference>
<reference evidence="6 7" key="1">
    <citation type="journal article" date="2019" name="Plant Biotechnol. J.">
        <title>The red bayberry genome and genetic basis of sex determination.</title>
        <authorList>
            <person name="Jia H.M."/>
            <person name="Jia H.J."/>
            <person name="Cai Q.L."/>
            <person name="Wang Y."/>
            <person name="Zhao H.B."/>
            <person name="Yang W.F."/>
            <person name="Wang G.Y."/>
            <person name="Li Y.H."/>
            <person name="Zhan D.L."/>
            <person name="Shen Y.T."/>
            <person name="Niu Q.F."/>
            <person name="Chang L."/>
            <person name="Qiu J."/>
            <person name="Zhao L."/>
            <person name="Xie H.B."/>
            <person name="Fu W.Y."/>
            <person name="Jin J."/>
            <person name="Li X.W."/>
            <person name="Jiao Y."/>
            <person name="Zhou C.C."/>
            <person name="Tu T."/>
            <person name="Chai C.Y."/>
            <person name="Gao J.L."/>
            <person name="Fan L.J."/>
            <person name="van de Weg E."/>
            <person name="Wang J.Y."/>
            <person name="Gao Z.S."/>
        </authorList>
    </citation>
    <scope>NUCLEOTIDE SEQUENCE [LARGE SCALE GENOMIC DNA]</scope>
    <source>
        <tissue evidence="6">Leaves</tissue>
    </source>
</reference>
<feature type="domain" description="Large ribosomal subunit protein uL5 C-terminal" evidence="5">
    <location>
        <begin position="188"/>
        <end position="286"/>
    </location>
</feature>
<sequence length="304" mass="33732">MDRAQALDTPLIHLIGLGYTSVPQPEHGGVLSSFGSPSATYDKNPSKAIARSYYTLSSSLAIPPPPAAATPQHNGLSLPPSISASEKKLGNPMREIKVQKLVLNISVGESGDRLAEASPPLPPPAPSFPPLPQRFFLSALKIKLHLPFFFTLIFPFFLQVLEQLSGQNPVFSKARYTVRSFGIRRNEKIACYVTVRGDKAMQLLESGLKVKEYELLRRNFSDTGCFGFGIQEHIDLGIKYDPSTGIYGMDFFVVLERAGYRVGRRRRCKARVGIQHRVTKEDAMKWFQMKYEGVIINKSQSAAS</sequence>
<evidence type="ECO:0000313" key="6">
    <source>
        <dbReference type="EMBL" id="KAB1213014.1"/>
    </source>
</evidence>
<keyword evidence="3" id="KW-0687">Ribonucleoprotein</keyword>
<dbReference type="InterPro" id="IPR020929">
    <property type="entry name" value="Ribosomal_uL5_CS"/>
</dbReference>
<gene>
    <name evidence="6" type="ORF">CJ030_MR5G013068</name>
</gene>
<keyword evidence="2 6" id="KW-0689">Ribosomal protein</keyword>
<protein>
    <submittedName>
        <fullName evidence="6">60S ribosomal protein L11</fullName>
    </submittedName>
</protein>
<accession>A0A6A1VJR4</accession>
<evidence type="ECO:0000256" key="3">
    <source>
        <dbReference type="ARBA" id="ARBA00023274"/>
    </source>
</evidence>
<proteinExistence type="inferred from homology"/>
<dbReference type="EMBL" id="RXIC02000023">
    <property type="protein sequence ID" value="KAB1213014.1"/>
    <property type="molecule type" value="Genomic_DNA"/>
</dbReference>
<dbReference type="GO" id="GO:0005840">
    <property type="term" value="C:ribosome"/>
    <property type="evidence" value="ECO:0007669"/>
    <property type="project" value="UniProtKB-KW"/>
</dbReference>
<dbReference type="PANTHER" id="PTHR11994">
    <property type="entry name" value="60S RIBOSOMAL PROTEIN L11-RELATED"/>
    <property type="match status" value="1"/>
</dbReference>
<dbReference type="Proteomes" id="UP000516437">
    <property type="component" value="Chromosome 5"/>
</dbReference>
<dbReference type="Gene3D" id="3.30.1440.10">
    <property type="match status" value="2"/>
</dbReference>
<evidence type="ECO:0000256" key="4">
    <source>
        <dbReference type="SAM" id="MobiDB-lite"/>
    </source>
</evidence>
<organism evidence="6 7">
    <name type="scientific">Morella rubra</name>
    <name type="common">Chinese bayberry</name>
    <dbReference type="NCBI Taxonomy" id="262757"/>
    <lineage>
        <taxon>Eukaryota</taxon>
        <taxon>Viridiplantae</taxon>
        <taxon>Streptophyta</taxon>
        <taxon>Embryophyta</taxon>
        <taxon>Tracheophyta</taxon>
        <taxon>Spermatophyta</taxon>
        <taxon>Magnoliopsida</taxon>
        <taxon>eudicotyledons</taxon>
        <taxon>Gunneridae</taxon>
        <taxon>Pentapetalae</taxon>
        <taxon>rosids</taxon>
        <taxon>fabids</taxon>
        <taxon>Fagales</taxon>
        <taxon>Myricaceae</taxon>
        <taxon>Morella</taxon>
    </lineage>
</organism>
<dbReference type="SUPFAM" id="SSF55282">
    <property type="entry name" value="RL5-like"/>
    <property type="match status" value="1"/>
</dbReference>
<dbReference type="InterPro" id="IPR002132">
    <property type="entry name" value="Ribosomal_uL5"/>
</dbReference>
<dbReference type="Pfam" id="PF00673">
    <property type="entry name" value="Ribosomal_L5_C"/>
    <property type="match status" value="1"/>
</dbReference>
<comment type="similarity">
    <text evidence="1">Belongs to the universal ribosomal protein uL5 family.</text>
</comment>
<evidence type="ECO:0000259" key="5">
    <source>
        <dbReference type="Pfam" id="PF00673"/>
    </source>
</evidence>
<evidence type="ECO:0000256" key="1">
    <source>
        <dbReference type="ARBA" id="ARBA00008553"/>
    </source>
</evidence>
<dbReference type="GO" id="GO:0003735">
    <property type="term" value="F:structural constituent of ribosome"/>
    <property type="evidence" value="ECO:0007669"/>
    <property type="project" value="InterPro"/>
</dbReference>
<comment type="caution">
    <text evidence="6">The sequence shown here is derived from an EMBL/GenBank/DDBJ whole genome shotgun (WGS) entry which is preliminary data.</text>
</comment>
<dbReference type="PROSITE" id="PS00358">
    <property type="entry name" value="RIBOSOMAL_L5"/>
    <property type="match status" value="1"/>
</dbReference>
<dbReference type="AlphaFoldDB" id="A0A6A1VJR4"/>
<keyword evidence="7" id="KW-1185">Reference proteome</keyword>
<dbReference type="InterPro" id="IPR031309">
    <property type="entry name" value="Ribosomal_uL5_C"/>
</dbReference>
<evidence type="ECO:0000256" key="2">
    <source>
        <dbReference type="ARBA" id="ARBA00022980"/>
    </source>
</evidence>
<evidence type="ECO:0000313" key="7">
    <source>
        <dbReference type="Proteomes" id="UP000516437"/>
    </source>
</evidence>
<name>A0A6A1VJR4_9ROSI</name>
<feature type="compositionally biased region" description="Polar residues" evidence="4">
    <location>
        <begin position="72"/>
        <end position="84"/>
    </location>
</feature>
<feature type="region of interest" description="Disordered" evidence="4">
    <location>
        <begin position="64"/>
        <end position="84"/>
    </location>
</feature>
<dbReference type="GO" id="GO:0006412">
    <property type="term" value="P:translation"/>
    <property type="evidence" value="ECO:0007669"/>
    <property type="project" value="InterPro"/>
</dbReference>
<dbReference type="OrthoDB" id="1734943at2759"/>
<dbReference type="InterPro" id="IPR022803">
    <property type="entry name" value="Ribosomal_uL5_dom_sf"/>
</dbReference>